<gene>
    <name evidence="1" type="ORF">TCLT_LOCUS6478</name>
</gene>
<dbReference type="AlphaFoldDB" id="A0A0N5D0Z0"/>
<sequence length="86" mass="10055">MNYTSEYKLHKPVHIDLHRARALQRDECSQDMQCGRWMICCRKQWCDLDGDCDLGSFCLPNCSLTKKINLELREANGISPMDLIYD</sequence>
<dbReference type="OrthoDB" id="5842921at2759"/>
<protein>
    <submittedName>
        <fullName evidence="3">AWS domain-containing protein</fullName>
    </submittedName>
</protein>
<dbReference type="Proteomes" id="UP000276776">
    <property type="component" value="Unassembled WGS sequence"/>
</dbReference>
<evidence type="ECO:0000313" key="3">
    <source>
        <dbReference type="WBParaSite" id="TCLT_0000648901-mRNA-1"/>
    </source>
</evidence>
<name>A0A0N5D0Z0_THECL</name>
<evidence type="ECO:0000313" key="1">
    <source>
        <dbReference type="EMBL" id="VDN03834.1"/>
    </source>
</evidence>
<reference evidence="3" key="1">
    <citation type="submission" date="2017-02" db="UniProtKB">
        <authorList>
            <consortium name="WormBaseParasite"/>
        </authorList>
    </citation>
    <scope>IDENTIFICATION</scope>
</reference>
<evidence type="ECO:0000313" key="2">
    <source>
        <dbReference type="Proteomes" id="UP000276776"/>
    </source>
</evidence>
<organism evidence="3">
    <name type="scientific">Thelazia callipaeda</name>
    <name type="common">Oriental eyeworm</name>
    <name type="synonym">Parasitic nematode</name>
    <dbReference type="NCBI Taxonomy" id="103827"/>
    <lineage>
        <taxon>Eukaryota</taxon>
        <taxon>Metazoa</taxon>
        <taxon>Ecdysozoa</taxon>
        <taxon>Nematoda</taxon>
        <taxon>Chromadorea</taxon>
        <taxon>Rhabditida</taxon>
        <taxon>Spirurina</taxon>
        <taxon>Spiruromorpha</taxon>
        <taxon>Thelazioidea</taxon>
        <taxon>Thelaziidae</taxon>
        <taxon>Thelazia</taxon>
    </lineage>
</organism>
<reference evidence="1 2" key="2">
    <citation type="submission" date="2018-11" db="EMBL/GenBank/DDBJ databases">
        <authorList>
            <consortium name="Pathogen Informatics"/>
        </authorList>
    </citation>
    <scope>NUCLEOTIDE SEQUENCE [LARGE SCALE GENOMIC DNA]</scope>
</reference>
<proteinExistence type="predicted"/>
<dbReference type="WBParaSite" id="TCLT_0000648901-mRNA-1">
    <property type="protein sequence ID" value="TCLT_0000648901-mRNA-1"/>
    <property type="gene ID" value="TCLT_0000648901"/>
</dbReference>
<accession>A0A0N5D0Z0</accession>
<dbReference type="EMBL" id="UYYF01004419">
    <property type="protein sequence ID" value="VDN03834.1"/>
    <property type="molecule type" value="Genomic_DNA"/>
</dbReference>
<keyword evidence="2" id="KW-1185">Reference proteome</keyword>